<dbReference type="GO" id="GO:0016788">
    <property type="term" value="F:hydrolase activity, acting on ester bonds"/>
    <property type="evidence" value="ECO:0007669"/>
    <property type="project" value="InterPro"/>
</dbReference>
<sequence length="294" mass="34794">MKPNDHDKQSTIEEIVEEWKQLDFTDHKYEISNYGKVKSFARNSKGELIKGRDSTGYLQLDLRVKGKRKSFFIHRLVAEYFCRKSYANSTIVIHKDGDKKNNHFSNLEWCLPEEQIKVKRKYLPKHLHSKLGGSVSKKSDKKPEDGKDYFMFGDKYHRISDNGSCLFIRVKFGDKWKSLALAEIIMERDDRPKPSNKHKLGYIDWDYKNLDPNNLIWETQADKTERLYDVRPLQKERVRQMGLSHTKDIHPKKKQKIDEYLSKGKTVSFISRVLNMPYSRVRKYVLAQKETEQS</sequence>
<dbReference type="EMBL" id="QGDO01000001">
    <property type="protein sequence ID" value="PWJ43665.1"/>
    <property type="molecule type" value="Genomic_DNA"/>
</dbReference>
<keyword evidence="3" id="KW-0255">Endonuclease</keyword>
<proteinExistence type="predicted"/>
<dbReference type="Gene3D" id="3.90.75.20">
    <property type="match status" value="1"/>
</dbReference>
<keyword evidence="3" id="KW-0540">Nuclease</keyword>
<name>A0A315ZDG6_SEDFL</name>
<dbReference type="InterPro" id="IPR003615">
    <property type="entry name" value="HNH_nuc"/>
</dbReference>
<protein>
    <submittedName>
        <fullName evidence="3">HNH endonuclease</fullName>
    </submittedName>
</protein>
<dbReference type="OrthoDB" id="6631788at2"/>
<evidence type="ECO:0000313" key="4">
    <source>
        <dbReference type="Proteomes" id="UP000245535"/>
    </source>
</evidence>
<organism evidence="3 4">
    <name type="scientific">Sediminitomix flava</name>
    <dbReference type="NCBI Taxonomy" id="379075"/>
    <lineage>
        <taxon>Bacteria</taxon>
        <taxon>Pseudomonadati</taxon>
        <taxon>Bacteroidota</taxon>
        <taxon>Cytophagia</taxon>
        <taxon>Cytophagales</taxon>
        <taxon>Flammeovirgaceae</taxon>
        <taxon>Sediminitomix</taxon>
    </lineage>
</organism>
<dbReference type="Pfam" id="PF07463">
    <property type="entry name" value="NUMOD4"/>
    <property type="match status" value="1"/>
</dbReference>
<evidence type="ECO:0000259" key="2">
    <source>
        <dbReference type="Pfam" id="PF13392"/>
    </source>
</evidence>
<dbReference type="InterPro" id="IPR010902">
    <property type="entry name" value="NUMOD4"/>
</dbReference>
<reference evidence="3 4" key="1">
    <citation type="submission" date="2018-03" db="EMBL/GenBank/DDBJ databases">
        <title>Genomic Encyclopedia of Archaeal and Bacterial Type Strains, Phase II (KMG-II): from individual species to whole genera.</title>
        <authorList>
            <person name="Goeker M."/>
        </authorList>
    </citation>
    <scope>NUCLEOTIDE SEQUENCE [LARGE SCALE GENOMIC DNA]</scope>
    <source>
        <strain evidence="3 4">DSM 28229</strain>
    </source>
</reference>
<comment type="caution">
    <text evidence="3">The sequence shown here is derived from an EMBL/GenBank/DDBJ whole genome shotgun (WGS) entry which is preliminary data.</text>
</comment>
<dbReference type="SUPFAM" id="SSF54060">
    <property type="entry name" value="His-Me finger endonucleases"/>
    <property type="match status" value="1"/>
</dbReference>
<gene>
    <name evidence="3" type="ORF">BC781_10111</name>
</gene>
<feature type="domain" description="HNH nuclease" evidence="2">
    <location>
        <begin position="72"/>
        <end position="110"/>
    </location>
</feature>
<keyword evidence="4" id="KW-1185">Reference proteome</keyword>
<feature type="domain" description="NUMOD4" evidence="1">
    <location>
        <begin position="17"/>
        <end position="63"/>
    </location>
</feature>
<evidence type="ECO:0000313" key="3">
    <source>
        <dbReference type="EMBL" id="PWJ43665.1"/>
    </source>
</evidence>
<accession>A0A315ZDG6</accession>
<dbReference type="RefSeq" id="WP_109615207.1">
    <property type="nucleotide sequence ID" value="NZ_QGDO01000001.1"/>
</dbReference>
<dbReference type="AlphaFoldDB" id="A0A315ZDG6"/>
<dbReference type="InterPro" id="IPR044925">
    <property type="entry name" value="His-Me_finger_sf"/>
</dbReference>
<dbReference type="Proteomes" id="UP000245535">
    <property type="component" value="Unassembled WGS sequence"/>
</dbReference>
<evidence type="ECO:0000259" key="1">
    <source>
        <dbReference type="Pfam" id="PF07463"/>
    </source>
</evidence>
<keyword evidence="3" id="KW-0378">Hydrolase</keyword>
<dbReference type="Pfam" id="PF13392">
    <property type="entry name" value="HNH_3"/>
    <property type="match status" value="1"/>
</dbReference>
<dbReference type="GO" id="GO:0004519">
    <property type="term" value="F:endonuclease activity"/>
    <property type="evidence" value="ECO:0007669"/>
    <property type="project" value="UniProtKB-KW"/>
</dbReference>